<dbReference type="Pfam" id="PF08445">
    <property type="entry name" value="FR47"/>
    <property type="match status" value="1"/>
</dbReference>
<dbReference type="Gene3D" id="3.40.630.30">
    <property type="match status" value="2"/>
</dbReference>
<feature type="transmembrane region" description="Helical" evidence="5">
    <location>
        <begin position="7"/>
        <end position="26"/>
    </location>
</feature>
<feature type="domain" description="N-acetyltransferase" evidence="6">
    <location>
        <begin position="255"/>
        <end position="377"/>
    </location>
</feature>
<reference evidence="7 8" key="1">
    <citation type="journal article" date="2019" name="J. Hered.">
        <title>An Improved Genome Assembly for Drosophila navojoa, the Basal Species in the mojavensis Cluster.</title>
        <authorList>
            <person name="Vanderlinde T."/>
            <person name="Dupim E.G."/>
            <person name="Nazario-Yepiz N.O."/>
            <person name="Carvalho A.B."/>
        </authorList>
    </citation>
    <scope>NUCLEOTIDE SEQUENCE [LARGE SCALE GENOMIC DNA]</scope>
    <source>
        <strain evidence="7">Navoj_Jal97</strain>
        <tissue evidence="7">Whole organism</tissue>
    </source>
</reference>
<evidence type="ECO:0000256" key="4">
    <source>
        <dbReference type="ARBA" id="ARBA00023136"/>
    </source>
</evidence>
<dbReference type="Proteomes" id="UP000295192">
    <property type="component" value="Unassembled WGS sequence"/>
</dbReference>
<dbReference type="OMA" id="DWISHTR"/>
<dbReference type="InterPro" id="IPR013653">
    <property type="entry name" value="GCN5-like_dom"/>
</dbReference>
<dbReference type="InterPro" id="IPR016181">
    <property type="entry name" value="Acyl_CoA_acyltransferase"/>
</dbReference>
<proteinExistence type="predicted"/>
<dbReference type="SUPFAM" id="SSF55729">
    <property type="entry name" value="Acyl-CoA N-acyltransferases (Nat)"/>
    <property type="match status" value="1"/>
</dbReference>
<comment type="caution">
    <text evidence="7">The sequence shown here is derived from an EMBL/GenBank/DDBJ whole genome shotgun (WGS) entry which is preliminary data.</text>
</comment>
<dbReference type="PANTHER" id="PTHR20958:SF10">
    <property type="entry name" value="GH05617P-RELATED"/>
    <property type="match status" value="1"/>
</dbReference>
<dbReference type="OrthoDB" id="18213at2759"/>
<dbReference type="Pfam" id="PF03208">
    <property type="entry name" value="PRA1"/>
    <property type="match status" value="1"/>
</dbReference>
<evidence type="ECO:0000313" key="8">
    <source>
        <dbReference type="Proteomes" id="UP000295192"/>
    </source>
</evidence>
<evidence type="ECO:0000259" key="6">
    <source>
        <dbReference type="PROSITE" id="PS51186"/>
    </source>
</evidence>
<evidence type="ECO:0000256" key="2">
    <source>
        <dbReference type="ARBA" id="ARBA00022692"/>
    </source>
</evidence>
<dbReference type="InterPro" id="IPR004895">
    <property type="entry name" value="Prenylated_rab_accept_PRA1"/>
</dbReference>
<keyword evidence="3 5" id="KW-1133">Transmembrane helix</keyword>
<evidence type="ECO:0000256" key="3">
    <source>
        <dbReference type="ARBA" id="ARBA00022989"/>
    </source>
</evidence>
<evidence type="ECO:0000313" key="7">
    <source>
        <dbReference type="EMBL" id="TDG53542.1"/>
    </source>
</evidence>
<dbReference type="EMBL" id="LSRL02000001">
    <property type="protein sequence ID" value="TDG53542.1"/>
    <property type="molecule type" value="Genomic_DNA"/>
</dbReference>
<keyword evidence="8" id="KW-1185">Reference proteome</keyword>
<keyword evidence="2 5" id="KW-0812">Transmembrane</keyword>
<evidence type="ECO:0000256" key="1">
    <source>
        <dbReference type="ARBA" id="ARBA00004141"/>
    </source>
</evidence>
<feature type="transmembrane region" description="Helical" evidence="5">
    <location>
        <begin position="79"/>
        <end position="96"/>
    </location>
</feature>
<organism evidence="7 8">
    <name type="scientific">Drosophila navojoa</name>
    <name type="common">Fruit fly</name>
    <dbReference type="NCBI Taxonomy" id="7232"/>
    <lineage>
        <taxon>Eukaryota</taxon>
        <taxon>Metazoa</taxon>
        <taxon>Ecdysozoa</taxon>
        <taxon>Arthropoda</taxon>
        <taxon>Hexapoda</taxon>
        <taxon>Insecta</taxon>
        <taxon>Pterygota</taxon>
        <taxon>Neoptera</taxon>
        <taxon>Endopterygota</taxon>
        <taxon>Diptera</taxon>
        <taxon>Brachycera</taxon>
        <taxon>Muscomorpha</taxon>
        <taxon>Ephydroidea</taxon>
        <taxon>Drosophilidae</taxon>
        <taxon>Drosophila</taxon>
    </lineage>
</organism>
<dbReference type="PROSITE" id="PS51186">
    <property type="entry name" value="GNAT"/>
    <property type="match status" value="1"/>
</dbReference>
<gene>
    <name evidence="7" type="ORF">AWZ03_000357</name>
</gene>
<dbReference type="InterPro" id="IPR000182">
    <property type="entry name" value="GNAT_dom"/>
</dbReference>
<dbReference type="GO" id="GO:0016020">
    <property type="term" value="C:membrane"/>
    <property type="evidence" value="ECO:0007669"/>
    <property type="project" value="UniProtKB-SubCell"/>
</dbReference>
<dbReference type="InterPro" id="IPR053225">
    <property type="entry name" value="Acyl-CoA_N-acyltransferase"/>
</dbReference>
<dbReference type="PANTHER" id="PTHR20958">
    <property type="entry name" value="GLYCINE N-ACYLTRANSFERASE-LIKE PROTEIN"/>
    <property type="match status" value="1"/>
</dbReference>
<evidence type="ECO:0000256" key="5">
    <source>
        <dbReference type="SAM" id="Phobius"/>
    </source>
</evidence>
<accession>A0A484C2B4</accession>
<dbReference type="GO" id="GO:0016747">
    <property type="term" value="F:acyltransferase activity, transferring groups other than amino-acyl groups"/>
    <property type="evidence" value="ECO:0007669"/>
    <property type="project" value="InterPro"/>
</dbReference>
<protein>
    <recommendedName>
        <fullName evidence="6">N-acetyltransferase domain-containing protein</fullName>
    </recommendedName>
</protein>
<dbReference type="STRING" id="7232.A0A484C2B4"/>
<sequence>MLIEITLIVVTNYFLVFLAIYVIMIACNPMKIISGLIVQALLIAIIWQFFSSKSKTNFIASRLTGGNQILAQQNAQQKWYVLAGALLASYLFLHMISAVLLTTFTLLLPVSVTFIHASLRLRNMKNKLANILANRPSILRLTNDEKVDVKIYSLDGEWQSDGTFVMIVNHGMAFKELSFNTLSDNFERLINAMLCVLYEATDAYLLTAYGERLIPVVDALREKCKSILKTTDQTVWYRASKELVASFTAEPPAGIELRRLDVKHASAINEIWPHRSEGSVAFVRSLITHNISVGAYDEQGNLIAWCMRLPSGALGLLRVVDTHKRLGLGSLMVRYLSKQISELGDEVRAPVVTGNTPSRKMFEKLGFQQIDHVYWTW</sequence>
<comment type="subcellular location">
    <subcellularLocation>
        <location evidence="1">Membrane</location>
        <topology evidence="1">Multi-pass membrane protein</topology>
    </subcellularLocation>
</comment>
<feature type="transmembrane region" description="Helical" evidence="5">
    <location>
        <begin position="32"/>
        <end position="50"/>
    </location>
</feature>
<dbReference type="AlphaFoldDB" id="A0A484C2B4"/>
<keyword evidence="4 5" id="KW-0472">Membrane</keyword>
<name>A0A484C2B4_DRONA</name>